<keyword evidence="5" id="KW-1185">Reference proteome</keyword>
<dbReference type="InterPro" id="IPR001387">
    <property type="entry name" value="Cro/C1-type_HTH"/>
</dbReference>
<dbReference type="GO" id="GO:0003677">
    <property type="term" value="F:DNA binding"/>
    <property type="evidence" value="ECO:0007669"/>
    <property type="project" value="InterPro"/>
</dbReference>
<dbReference type="InterPro" id="IPR010982">
    <property type="entry name" value="Lambda_DNA-bd_dom_sf"/>
</dbReference>
<dbReference type="Pfam" id="PF13413">
    <property type="entry name" value="HTH_25"/>
    <property type="match status" value="1"/>
</dbReference>
<evidence type="ECO:0000259" key="3">
    <source>
        <dbReference type="PROSITE" id="PS50943"/>
    </source>
</evidence>
<feature type="compositionally biased region" description="Polar residues" evidence="1">
    <location>
        <begin position="186"/>
        <end position="202"/>
    </location>
</feature>
<feature type="region of interest" description="Disordered" evidence="1">
    <location>
        <begin position="186"/>
        <end position="230"/>
    </location>
</feature>
<dbReference type="EMBL" id="JACHXD010000004">
    <property type="protein sequence ID" value="MBB3118821.1"/>
    <property type="molecule type" value="Genomic_DNA"/>
</dbReference>
<dbReference type="Gene3D" id="1.10.260.40">
    <property type="entry name" value="lambda repressor-like DNA-binding domains"/>
    <property type="match status" value="1"/>
</dbReference>
<gene>
    <name evidence="4" type="ORF">FHS03_001866</name>
</gene>
<dbReference type="InterPro" id="IPR050400">
    <property type="entry name" value="Bact_Cytoskel_RodZ"/>
</dbReference>
<feature type="domain" description="HTH cro/C1-type" evidence="3">
    <location>
        <begin position="26"/>
        <end position="57"/>
    </location>
</feature>
<evidence type="ECO:0000256" key="2">
    <source>
        <dbReference type="SAM" id="Phobius"/>
    </source>
</evidence>
<organism evidence="4 5">
    <name type="scientific">Pseudoduganella violacea</name>
    <dbReference type="NCBI Taxonomy" id="1715466"/>
    <lineage>
        <taxon>Bacteria</taxon>
        <taxon>Pseudomonadati</taxon>
        <taxon>Pseudomonadota</taxon>
        <taxon>Betaproteobacteria</taxon>
        <taxon>Burkholderiales</taxon>
        <taxon>Oxalobacteraceae</taxon>
        <taxon>Telluria group</taxon>
        <taxon>Pseudoduganella</taxon>
    </lineage>
</organism>
<comment type="caution">
    <text evidence="4">The sequence shown here is derived from an EMBL/GenBank/DDBJ whole genome shotgun (WGS) entry which is preliminary data.</text>
</comment>
<protein>
    <submittedName>
        <fullName evidence="4">Cytoskeleton protein RodZ</fullName>
    </submittedName>
</protein>
<evidence type="ECO:0000256" key="1">
    <source>
        <dbReference type="SAM" id="MobiDB-lite"/>
    </source>
</evidence>
<sequence length="375" mass="37726">MDSEWQDEPKDQPKDQRNAPTPGAQLAAQREALGLTVEQIADQLKLAPRQVAAIESGDYAALPNMAVTRGFVRAYAKVVRLDAAPLVAMIEVPSDTVHEHAQPVRREAIGTTFTESRFPTLTERRQSRIGMLAAGGTVVVLALAVAGAWKAGVIHPAMFSRGDSAAPAAESASAAASAEVQTPLTVTSPNADTAPLQSNTVPLVSVPPQGAATTDAPQAGVNGPAAAPAASPATVTPVATVPTAVPAAAAVPPAAAAVKPAAQPTAATPVATAPAAMPAPVAATPATAAPATAAAAAGGTLVLKVSVDSWVEIRRQGGSPLISRLVKAGSTETFEIKDPALLIVGKPDGVQATLRGAPLELPRVAGGTISRVNIK</sequence>
<keyword evidence="2" id="KW-0472">Membrane</keyword>
<dbReference type="InterPro" id="IPR025194">
    <property type="entry name" value="RodZ-like_C"/>
</dbReference>
<feature type="transmembrane region" description="Helical" evidence="2">
    <location>
        <begin position="129"/>
        <end position="149"/>
    </location>
</feature>
<dbReference type="PROSITE" id="PS50943">
    <property type="entry name" value="HTH_CROC1"/>
    <property type="match status" value="1"/>
</dbReference>
<feature type="region of interest" description="Disordered" evidence="1">
    <location>
        <begin position="1"/>
        <end position="24"/>
    </location>
</feature>
<name>A0A7W5FTP9_9BURK</name>
<dbReference type="AlphaFoldDB" id="A0A7W5FTP9"/>
<dbReference type="RefSeq" id="WP_183440707.1">
    <property type="nucleotide sequence ID" value="NZ_JACHXD010000004.1"/>
</dbReference>
<dbReference type="Proteomes" id="UP000541535">
    <property type="component" value="Unassembled WGS sequence"/>
</dbReference>
<evidence type="ECO:0000313" key="5">
    <source>
        <dbReference type="Proteomes" id="UP000541535"/>
    </source>
</evidence>
<dbReference type="PANTHER" id="PTHR34475">
    <property type="match status" value="1"/>
</dbReference>
<keyword evidence="2" id="KW-1133">Transmembrane helix</keyword>
<feature type="compositionally biased region" description="Basic and acidic residues" evidence="1">
    <location>
        <begin position="7"/>
        <end position="17"/>
    </location>
</feature>
<dbReference type="SUPFAM" id="SSF47413">
    <property type="entry name" value="lambda repressor-like DNA-binding domains"/>
    <property type="match status" value="1"/>
</dbReference>
<accession>A0A7W5FTP9</accession>
<dbReference type="Pfam" id="PF13464">
    <property type="entry name" value="RodZ_C"/>
    <property type="match status" value="1"/>
</dbReference>
<proteinExistence type="predicted"/>
<evidence type="ECO:0000313" key="4">
    <source>
        <dbReference type="EMBL" id="MBB3118821.1"/>
    </source>
</evidence>
<dbReference type="SMART" id="SM00530">
    <property type="entry name" value="HTH_XRE"/>
    <property type="match status" value="1"/>
</dbReference>
<dbReference type="PANTHER" id="PTHR34475:SF1">
    <property type="entry name" value="CYTOSKELETON PROTEIN RODZ"/>
    <property type="match status" value="1"/>
</dbReference>
<dbReference type="CDD" id="cd00093">
    <property type="entry name" value="HTH_XRE"/>
    <property type="match status" value="1"/>
</dbReference>
<keyword evidence="2" id="KW-0812">Transmembrane</keyword>
<reference evidence="4 5" key="1">
    <citation type="submission" date="2020-08" db="EMBL/GenBank/DDBJ databases">
        <title>Genomic Encyclopedia of Type Strains, Phase III (KMG-III): the genomes of soil and plant-associated and newly described type strains.</title>
        <authorList>
            <person name="Whitman W."/>
        </authorList>
    </citation>
    <scope>NUCLEOTIDE SEQUENCE [LARGE SCALE GENOMIC DNA]</scope>
    <source>
        <strain evidence="4 5">CECT 8897</strain>
    </source>
</reference>